<gene>
    <name evidence="2" type="ORF">EYF80_048369</name>
</gene>
<evidence type="ECO:0000313" key="3">
    <source>
        <dbReference type="Proteomes" id="UP000314294"/>
    </source>
</evidence>
<sequence length="385" mass="42520">MYSTLMMRHCRMEGPTGGILMARPCHVCLQLAPTMSPDSTPTTARFCFMVPRAMNVCVWVMYALGTMDLERMLPCFPSKEVTSVSSGSWKLKGNSCLPAGRTNASPHPAEWEPRVLLPDPRGPDPAPRLRSPRRSALHSGLTCRQQHLPPVQFWVYAVLEPADRDSVQCTLANPSAWSFRESTRVSPDRSTTTRPDTTSPLLNTGGQSSSGESKTTVLFIHFPLGLWSLPSAALFQPEKVGVASTLCKASREQLERLVVPSGRSQLFSAPLWRQSEQLQDNQDVLTPPEQVQQEVMYMYSARPLLETRSSAALQTHRQVRSNAAGPTETSSGTGSAEPLKHELPTPRNTASGSLLHSDEEHAPATPTLTLRRQQTITRMRETRPL</sequence>
<feature type="region of interest" description="Disordered" evidence="1">
    <location>
        <begin position="315"/>
        <end position="385"/>
    </location>
</feature>
<dbReference type="EMBL" id="SRLO01001106">
    <property type="protein sequence ID" value="TNN41463.1"/>
    <property type="molecule type" value="Genomic_DNA"/>
</dbReference>
<evidence type="ECO:0000313" key="2">
    <source>
        <dbReference type="EMBL" id="TNN41463.1"/>
    </source>
</evidence>
<evidence type="ECO:0000256" key="1">
    <source>
        <dbReference type="SAM" id="MobiDB-lite"/>
    </source>
</evidence>
<proteinExistence type="predicted"/>
<accession>A0A4Z2FL31</accession>
<organism evidence="2 3">
    <name type="scientific">Liparis tanakae</name>
    <name type="common">Tanaka's snailfish</name>
    <dbReference type="NCBI Taxonomy" id="230148"/>
    <lineage>
        <taxon>Eukaryota</taxon>
        <taxon>Metazoa</taxon>
        <taxon>Chordata</taxon>
        <taxon>Craniata</taxon>
        <taxon>Vertebrata</taxon>
        <taxon>Euteleostomi</taxon>
        <taxon>Actinopterygii</taxon>
        <taxon>Neopterygii</taxon>
        <taxon>Teleostei</taxon>
        <taxon>Neoteleostei</taxon>
        <taxon>Acanthomorphata</taxon>
        <taxon>Eupercaria</taxon>
        <taxon>Perciformes</taxon>
        <taxon>Cottioidei</taxon>
        <taxon>Cottales</taxon>
        <taxon>Liparidae</taxon>
        <taxon>Liparis</taxon>
    </lineage>
</organism>
<comment type="caution">
    <text evidence="2">The sequence shown here is derived from an EMBL/GenBank/DDBJ whole genome shotgun (WGS) entry which is preliminary data.</text>
</comment>
<reference evidence="2 3" key="1">
    <citation type="submission" date="2019-03" db="EMBL/GenBank/DDBJ databases">
        <title>First draft genome of Liparis tanakae, snailfish: a comprehensive survey of snailfish specific genes.</title>
        <authorList>
            <person name="Kim W."/>
            <person name="Song I."/>
            <person name="Jeong J.-H."/>
            <person name="Kim D."/>
            <person name="Kim S."/>
            <person name="Ryu S."/>
            <person name="Song J.Y."/>
            <person name="Lee S.K."/>
        </authorList>
    </citation>
    <scope>NUCLEOTIDE SEQUENCE [LARGE SCALE GENOMIC DNA]</scope>
    <source>
        <tissue evidence="2">Muscle</tissue>
    </source>
</reference>
<dbReference type="Proteomes" id="UP000314294">
    <property type="component" value="Unassembled WGS sequence"/>
</dbReference>
<dbReference type="AlphaFoldDB" id="A0A4Z2FL31"/>
<feature type="compositionally biased region" description="Low complexity" evidence="1">
    <location>
        <begin position="188"/>
        <end position="200"/>
    </location>
</feature>
<feature type="region of interest" description="Disordered" evidence="1">
    <location>
        <begin position="100"/>
        <end position="136"/>
    </location>
</feature>
<name>A0A4Z2FL31_9TELE</name>
<feature type="compositionally biased region" description="Polar residues" evidence="1">
    <location>
        <begin position="201"/>
        <end position="212"/>
    </location>
</feature>
<keyword evidence="3" id="KW-1185">Reference proteome</keyword>
<protein>
    <submittedName>
        <fullName evidence="2">Uncharacterized protein</fullName>
    </submittedName>
</protein>
<feature type="region of interest" description="Disordered" evidence="1">
    <location>
        <begin position="180"/>
        <end position="212"/>
    </location>
</feature>
<feature type="compositionally biased region" description="Low complexity" evidence="1">
    <location>
        <begin position="367"/>
        <end position="377"/>
    </location>
</feature>